<accession>A0A6P7FWF1</accession>
<evidence type="ECO:0000256" key="2">
    <source>
        <dbReference type="ARBA" id="ARBA00005974"/>
    </source>
</evidence>
<dbReference type="InterPro" id="IPR004686">
    <property type="entry name" value="Mtc"/>
</dbReference>
<evidence type="ECO:0000256" key="4">
    <source>
        <dbReference type="ARBA" id="ARBA00022692"/>
    </source>
</evidence>
<dbReference type="PANTHER" id="PTHR11153:SF14">
    <property type="entry name" value="SIDEROFLEXIN-2"/>
    <property type="match status" value="1"/>
</dbReference>
<evidence type="ECO:0000256" key="7">
    <source>
        <dbReference type="ARBA" id="ARBA00023128"/>
    </source>
</evidence>
<dbReference type="Pfam" id="PF03820">
    <property type="entry name" value="SFXNs"/>
    <property type="match status" value="1"/>
</dbReference>
<sequence>MTERIKIDEPLWDQNTFVGRFKHFLWVTDPRTCIESEESLDNAKLLVEKYRKGLEPPGTTKEQIIYAKKLYESAFHPDSGELQNVFGRMCFQVPGGMAITGAMLQWYRTPFAVVFWQWVNQSFNALVNYTNRNAKSPTTTTQLVVAYASATSSAMITALGCKTYWGKMANPFIQRYVPFAAVAAANCVNIPLMRQNEIIYGIDCSDENGKIVGQSKVAAAKGISQVVFSRIVMCAPGMCILPIIMERAEKYRFMQRITFLHGPIQVMGVGCFLTFMVPAACALFPQKCSIKTSTIAWLEPEHYEKIKQNCGDKVPERLYFNKGL</sequence>
<dbReference type="RefSeq" id="XP_028139122.1">
    <property type="nucleotide sequence ID" value="XM_028283321.1"/>
</dbReference>
<protein>
    <recommendedName>
        <fullName evidence="9">Sidoreflexin</fullName>
    </recommendedName>
</protein>
<dbReference type="NCBIfam" id="TIGR00798">
    <property type="entry name" value="mtc"/>
    <property type="match status" value="1"/>
</dbReference>
<comment type="similarity">
    <text evidence="2 9">Belongs to the sideroflexin family.</text>
</comment>
<dbReference type="EnsemblMetazoa" id="XM_028283321.2">
    <property type="protein sequence ID" value="XP_028139122.1"/>
    <property type="gene ID" value="LOC114333447"/>
</dbReference>
<evidence type="ECO:0000256" key="1">
    <source>
        <dbReference type="ARBA" id="ARBA00004225"/>
    </source>
</evidence>
<dbReference type="InParanoid" id="A0A6P7FWF1"/>
<keyword evidence="6 9" id="KW-1133">Transmembrane helix</keyword>
<dbReference type="KEGG" id="dvv:114333447"/>
<name>A0A6P7FWF1_DIAVI</name>
<keyword evidence="8 9" id="KW-0472">Membrane</keyword>
<reference evidence="10" key="2">
    <citation type="submission" date="2025-05" db="UniProtKB">
        <authorList>
            <consortium name="EnsemblMetazoa"/>
        </authorList>
    </citation>
    <scope>IDENTIFICATION</scope>
</reference>
<evidence type="ECO:0000256" key="9">
    <source>
        <dbReference type="RuleBase" id="RU362000"/>
    </source>
</evidence>
<evidence type="ECO:0000256" key="3">
    <source>
        <dbReference type="ARBA" id="ARBA00022448"/>
    </source>
</evidence>
<dbReference type="AlphaFoldDB" id="A0A6P7FWF1"/>
<dbReference type="GO" id="GO:0015075">
    <property type="term" value="F:monoatomic ion transmembrane transporter activity"/>
    <property type="evidence" value="ECO:0007669"/>
    <property type="project" value="InterPro"/>
</dbReference>
<evidence type="ECO:0000313" key="11">
    <source>
        <dbReference type="Proteomes" id="UP001652700"/>
    </source>
</evidence>
<evidence type="ECO:0000256" key="8">
    <source>
        <dbReference type="ARBA" id="ARBA00023136"/>
    </source>
</evidence>
<organism evidence="12">
    <name type="scientific">Diabrotica virgifera virgifera</name>
    <name type="common">western corn rootworm</name>
    <dbReference type="NCBI Taxonomy" id="50390"/>
    <lineage>
        <taxon>Eukaryota</taxon>
        <taxon>Metazoa</taxon>
        <taxon>Ecdysozoa</taxon>
        <taxon>Arthropoda</taxon>
        <taxon>Hexapoda</taxon>
        <taxon>Insecta</taxon>
        <taxon>Pterygota</taxon>
        <taxon>Neoptera</taxon>
        <taxon>Endopterygota</taxon>
        <taxon>Coleoptera</taxon>
        <taxon>Polyphaga</taxon>
        <taxon>Cucujiformia</taxon>
        <taxon>Chrysomeloidea</taxon>
        <taxon>Chrysomelidae</taxon>
        <taxon>Galerucinae</taxon>
        <taxon>Diabroticina</taxon>
        <taxon>Diabroticites</taxon>
        <taxon>Diabrotica</taxon>
    </lineage>
</organism>
<evidence type="ECO:0000313" key="12">
    <source>
        <dbReference type="RefSeq" id="XP_028139122.1"/>
    </source>
</evidence>
<evidence type="ECO:0000256" key="6">
    <source>
        <dbReference type="ARBA" id="ARBA00022989"/>
    </source>
</evidence>
<dbReference type="GeneID" id="114333447"/>
<dbReference type="GO" id="GO:0005743">
    <property type="term" value="C:mitochondrial inner membrane"/>
    <property type="evidence" value="ECO:0007669"/>
    <property type="project" value="TreeGrafter"/>
</dbReference>
<dbReference type="PANTHER" id="PTHR11153">
    <property type="entry name" value="SIDEROFLEXIN"/>
    <property type="match status" value="1"/>
</dbReference>
<comment type="caution">
    <text evidence="9">Lacks conserved residue(s) required for the propagation of feature annotation.</text>
</comment>
<dbReference type="OrthoDB" id="6608471at2759"/>
<dbReference type="GO" id="GO:0140300">
    <property type="term" value="P:serine import into mitochondrion"/>
    <property type="evidence" value="ECO:0007669"/>
    <property type="project" value="TreeGrafter"/>
</dbReference>
<keyword evidence="5" id="KW-0029">Amino-acid transport</keyword>
<evidence type="ECO:0000313" key="10">
    <source>
        <dbReference type="EnsemblMetazoa" id="XP_028139122.1"/>
    </source>
</evidence>
<evidence type="ECO:0000256" key="5">
    <source>
        <dbReference type="ARBA" id="ARBA00022970"/>
    </source>
</evidence>
<feature type="transmembrane region" description="Helical" evidence="9">
    <location>
        <begin position="266"/>
        <end position="285"/>
    </location>
</feature>
<proteinExistence type="inferred from homology"/>
<keyword evidence="4 9" id="KW-0812">Transmembrane</keyword>
<keyword evidence="7 9" id="KW-0496">Mitochondrion</keyword>
<reference evidence="12" key="1">
    <citation type="submission" date="2025-04" db="UniProtKB">
        <authorList>
            <consortium name="RefSeq"/>
        </authorList>
    </citation>
    <scope>IDENTIFICATION</scope>
    <source>
        <tissue evidence="12">Whole insect</tissue>
    </source>
</reference>
<keyword evidence="3" id="KW-0813">Transport</keyword>
<feature type="transmembrane region" description="Helical" evidence="9">
    <location>
        <begin position="227"/>
        <end position="245"/>
    </location>
</feature>
<gene>
    <name evidence="12" type="primary">LOC114333447</name>
</gene>
<dbReference type="Proteomes" id="UP001652700">
    <property type="component" value="Unplaced"/>
</dbReference>
<dbReference type="FunCoup" id="A0A6P7FWF1">
    <property type="interactions" value="514"/>
</dbReference>
<keyword evidence="11" id="KW-1185">Reference proteome</keyword>
<comment type="subcellular location">
    <subcellularLocation>
        <location evidence="1 9">Mitochondrion membrane</location>
        <topology evidence="1 9">Multi-pass membrane protein</topology>
    </subcellularLocation>
</comment>